<evidence type="ECO:0000256" key="1">
    <source>
        <dbReference type="ARBA" id="ARBA00004123"/>
    </source>
</evidence>
<feature type="short sequence motif" description="Bipartite nuclear localization signal" evidence="4">
    <location>
        <begin position="166"/>
        <end position="173"/>
    </location>
</feature>
<feature type="region of interest" description="Disordered" evidence="6">
    <location>
        <begin position="1"/>
        <end position="59"/>
    </location>
</feature>
<keyword evidence="5" id="KW-0010">Activator</keyword>
<comment type="subcellular location">
    <subcellularLocation>
        <location evidence="1 4 5">Nucleus</location>
    </subcellularLocation>
</comment>
<keyword evidence="5" id="KW-0805">Transcription regulation</keyword>
<dbReference type="InterPro" id="IPR014977">
    <property type="entry name" value="WRC_dom"/>
</dbReference>
<name>A0A9N7RBS3_STRHE</name>
<dbReference type="SMART" id="SM00951">
    <property type="entry name" value="QLQ"/>
    <property type="match status" value="1"/>
</dbReference>
<keyword evidence="5" id="KW-0804">Transcription</keyword>
<comment type="similarity">
    <text evidence="2 5">Belongs to the GRF family.</text>
</comment>
<feature type="domain" description="WRC" evidence="8">
    <location>
        <begin position="133"/>
        <end position="177"/>
    </location>
</feature>
<evidence type="ECO:0000313" key="9">
    <source>
        <dbReference type="EMBL" id="CAA0824715.1"/>
    </source>
</evidence>
<dbReference type="EMBL" id="CACSLK010024787">
    <property type="protein sequence ID" value="CAA0824715.1"/>
    <property type="molecule type" value="Genomic_DNA"/>
</dbReference>
<dbReference type="PANTHER" id="PTHR31602:SF101">
    <property type="entry name" value="GROWTH-REGULATING FACTOR 7"/>
    <property type="match status" value="1"/>
</dbReference>
<feature type="short sequence motif" description="Bipartite nuclear localization signal" evidence="4">
    <location>
        <begin position="138"/>
        <end position="148"/>
    </location>
</feature>
<dbReference type="InterPro" id="IPR031137">
    <property type="entry name" value="GRF"/>
</dbReference>
<dbReference type="GO" id="GO:0006351">
    <property type="term" value="P:DNA-templated transcription"/>
    <property type="evidence" value="ECO:0007669"/>
    <property type="project" value="UniProtKB-UniRule"/>
</dbReference>
<gene>
    <name evidence="9" type="ORF">SHERM_21620</name>
</gene>
<keyword evidence="3 4" id="KW-0539">Nucleus</keyword>
<feature type="region of interest" description="Disordered" evidence="6">
    <location>
        <begin position="163"/>
        <end position="187"/>
    </location>
</feature>
<evidence type="ECO:0000256" key="2">
    <source>
        <dbReference type="ARBA" id="ARBA00008122"/>
    </source>
</evidence>
<protein>
    <recommendedName>
        <fullName evidence="5">Growth-regulating factor</fullName>
    </recommendedName>
</protein>
<dbReference type="GO" id="GO:0099402">
    <property type="term" value="P:plant organ development"/>
    <property type="evidence" value="ECO:0007669"/>
    <property type="project" value="UniProtKB-ARBA"/>
</dbReference>
<dbReference type="GO" id="GO:0006355">
    <property type="term" value="P:regulation of DNA-templated transcription"/>
    <property type="evidence" value="ECO:0007669"/>
    <property type="project" value="InterPro"/>
</dbReference>
<feature type="compositionally biased region" description="Polar residues" evidence="6">
    <location>
        <begin position="50"/>
        <end position="59"/>
    </location>
</feature>
<evidence type="ECO:0000256" key="3">
    <source>
        <dbReference type="ARBA" id="ARBA00023242"/>
    </source>
</evidence>
<comment type="function">
    <text evidence="5">Transcription activator.</text>
</comment>
<dbReference type="Proteomes" id="UP001153555">
    <property type="component" value="Unassembled WGS sequence"/>
</dbReference>
<comment type="caution">
    <text evidence="9">The sequence shown here is derived from an EMBL/GenBank/DDBJ whole genome shotgun (WGS) entry which is preliminary data.</text>
</comment>
<reference evidence="9" key="1">
    <citation type="submission" date="2019-12" db="EMBL/GenBank/DDBJ databases">
        <authorList>
            <person name="Scholes J."/>
        </authorList>
    </citation>
    <scope>NUCLEOTIDE SEQUENCE</scope>
</reference>
<feature type="domain" description="QLQ" evidence="7">
    <location>
        <begin position="85"/>
        <end position="120"/>
    </location>
</feature>
<sequence>MKKLRGAEAPPQISTENNLGRPFGGANEAVAAADPTHHREYRLSSPPQQPSSFGAQNPANSSQPLAIFNSCSAEPYKFTGEIVPFFTSTQLIELERQAMIYKYMISSLPVPYHLLYPPISSMYSVGYSRNGASMEPGRCKRTDGKKWRCSRDVAPHQKYCERHLHRSRPRSRKPVELDNNSSIINGDESLKKPRLEMKFDTSGVSTEPYNRDVGLIMENDAYPNKGSSSVYIPNDLSNQDYSSNQVDHQMPTFSDFPIDLVSAWSIDNLNGNSNNNLNNYSSLPADSEDFSPWLNLSMGLAGRPALDQEIGDAVEFCDENVRWPGPVCYSDPFGPGGPLAEALGPNPTSPHDSVSGLGTAVSSPSGVIQRTLFSQSDGSVCNSPLEIGLPKIK</sequence>
<evidence type="ECO:0000259" key="8">
    <source>
        <dbReference type="PROSITE" id="PS51667"/>
    </source>
</evidence>
<dbReference type="Pfam" id="PF08879">
    <property type="entry name" value="WRC"/>
    <property type="match status" value="1"/>
</dbReference>
<dbReference type="GO" id="GO:0005634">
    <property type="term" value="C:nucleus"/>
    <property type="evidence" value="ECO:0007669"/>
    <property type="project" value="UniProtKB-SubCell"/>
</dbReference>
<keyword evidence="10" id="KW-1185">Reference proteome</keyword>
<organism evidence="9 10">
    <name type="scientific">Striga hermonthica</name>
    <name type="common">Purple witchweed</name>
    <name type="synonym">Buchnera hermonthica</name>
    <dbReference type="NCBI Taxonomy" id="68872"/>
    <lineage>
        <taxon>Eukaryota</taxon>
        <taxon>Viridiplantae</taxon>
        <taxon>Streptophyta</taxon>
        <taxon>Embryophyta</taxon>
        <taxon>Tracheophyta</taxon>
        <taxon>Spermatophyta</taxon>
        <taxon>Magnoliopsida</taxon>
        <taxon>eudicotyledons</taxon>
        <taxon>Gunneridae</taxon>
        <taxon>Pentapetalae</taxon>
        <taxon>asterids</taxon>
        <taxon>lamiids</taxon>
        <taxon>Lamiales</taxon>
        <taxon>Orobanchaceae</taxon>
        <taxon>Buchnereae</taxon>
        <taxon>Striga</taxon>
    </lineage>
</organism>
<feature type="compositionally biased region" description="Basic residues" evidence="6">
    <location>
        <begin position="163"/>
        <end position="172"/>
    </location>
</feature>
<dbReference type="GO" id="GO:0005524">
    <property type="term" value="F:ATP binding"/>
    <property type="evidence" value="ECO:0007669"/>
    <property type="project" value="UniProtKB-UniRule"/>
</dbReference>
<dbReference type="Pfam" id="PF08880">
    <property type="entry name" value="QLQ"/>
    <property type="match status" value="1"/>
</dbReference>
<proteinExistence type="inferred from homology"/>
<comment type="domain">
    <text evidence="5">The QLQ domain and WRC domain may be involved in protein-protein interaction and DNA-binding, respectively.</text>
</comment>
<accession>A0A9N7RBS3</accession>
<dbReference type="InterPro" id="IPR014978">
    <property type="entry name" value="Gln-Leu-Gln_QLQ"/>
</dbReference>
<dbReference type="PROSITE" id="PS51667">
    <property type="entry name" value="WRC"/>
    <property type="match status" value="1"/>
</dbReference>
<dbReference type="PANTHER" id="PTHR31602">
    <property type="entry name" value="GROWTH-REGULATING FACTOR 5"/>
    <property type="match status" value="1"/>
</dbReference>
<evidence type="ECO:0000256" key="5">
    <source>
        <dbReference type="RuleBase" id="RU367127"/>
    </source>
</evidence>
<dbReference type="AlphaFoldDB" id="A0A9N7RBS3"/>
<evidence type="ECO:0000259" key="7">
    <source>
        <dbReference type="PROSITE" id="PS51666"/>
    </source>
</evidence>
<evidence type="ECO:0000256" key="6">
    <source>
        <dbReference type="SAM" id="MobiDB-lite"/>
    </source>
</evidence>
<dbReference type="OrthoDB" id="1937002at2759"/>
<evidence type="ECO:0000313" key="10">
    <source>
        <dbReference type="Proteomes" id="UP001153555"/>
    </source>
</evidence>
<dbReference type="PROSITE" id="PS51666">
    <property type="entry name" value="QLQ"/>
    <property type="match status" value="1"/>
</dbReference>
<feature type="region of interest" description="Disordered" evidence="6">
    <location>
        <begin position="339"/>
        <end position="360"/>
    </location>
</feature>
<evidence type="ECO:0000256" key="4">
    <source>
        <dbReference type="PROSITE-ProRule" id="PRU01002"/>
    </source>
</evidence>